<evidence type="ECO:0000313" key="1">
    <source>
        <dbReference type="EMBL" id="KAI8534892.1"/>
    </source>
</evidence>
<protein>
    <submittedName>
        <fullName evidence="1">Uncharacterized protein</fullName>
    </submittedName>
</protein>
<sequence>MRWKLSKSGCFQVKSFHQALGGCGNVSLPWKAIWKTMAPLKRDAETVDHLLIHCPVAWELWSVVFSWFGLRWAMSRNVMELLIAWNGARVGKRRKCAWAMIPLSLMWTIWRERNWTCFEGIEKPLFRIKRFVVSSLYSWDKGDCNPAIDQFLDWLELFFVK</sequence>
<proteinExistence type="predicted"/>
<name>A0ACC0M210_RHOML</name>
<evidence type="ECO:0000313" key="2">
    <source>
        <dbReference type="Proteomes" id="UP001062846"/>
    </source>
</evidence>
<dbReference type="EMBL" id="CM046397">
    <property type="protein sequence ID" value="KAI8534892.1"/>
    <property type="molecule type" value="Genomic_DNA"/>
</dbReference>
<dbReference type="Proteomes" id="UP001062846">
    <property type="component" value="Chromosome 10"/>
</dbReference>
<accession>A0ACC0M210</accession>
<gene>
    <name evidence="1" type="ORF">RHMOL_Rhmol10G0132200</name>
</gene>
<reference evidence="1" key="1">
    <citation type="submission" date="2022-02" db="EMBL/GenBank/DDBJ databases">
        <title>Plant Genome Project.</title>
        <authorList>
            <person name="Zhang R.-G."/>
        </authorList>
    </citation>
    <scope>NUCLEOTIDE SEQUENCE</scope>
    <source>
        <strain evidence="1">AT1</strain>
    </source>
</reference>
<comment type="caution">
    <text evidence="1">The sequence shown here is derived from an EMBL/GenBank/DDBJ whole genome shotgun (WGS) entry which is preliminary data.</text>
</comment>
<keyword evidence="2" id="KW-1185">Reference proteome</keyword>
<organism evidence="1 2">
    <name type="scientific">Rhododendron molle</name>
    <name type="common">Chinese azalea</name>
    <name type="synonym">Azalea mollis</name>
    <dbReference type="NCBI Taxonomy" id="49168"/>
    <lineage>
        <taxon>Eukaryota</taxon>
        <taxon>Viridiplantae</taxon>
        <taxon>Streptophyta</taxon>
        <taxon>Embryophyta</taxon>
        <taxon>Tracheophyta</taxon>
        <taxon>Spermatophyta</taxon>
        <taxon>Magnoliopsida</taxon>
        <taxon>eudicotyledons</taxon>
        <taxon>Gunneridae</taxon>
        <taxon>Pentapetalae</taxon>
        <taxon>asterids</taxon>
        <taxon>Ericales</taxon>
        <taxon>Ericaceae</taxon>
        <taxon>Ericoideae</taxon>
        <taxon>Rhodoreae</taxon>
        <taxon>Rhododendron</taxon>
    </lineage>
</organism>